<dbReference type="InterPro" id="IPR013320">
    <property type="entry name" value="ConA-like_dom_sf"/>
</dbReference>
<feature type="chain" id="PRO_5006154421" description="GH16 domain-containing protein" evidence="1">
    <location>
        <begin position="20"/>
        <end position="480"/>
    </location>
</feature>
<reference evidence="3 4" key="1">
    <citation type="journal article" date="2007" name="Nature">
        <title>Evolution of genes and genomes on the Drosophila phylogeny.</title>
        <authorList>
            <consortium name="Drosophila 12 Genomes Consortium"/>
            <person name="Clark A.G."/>
            <person name="Eisen M.B."/>
            <person name="Smith D.R."/>
            <person name="Bergman C.M."/>
            <person name="Oliver B."/>
            <person name="Markow T.A."/>
            <person name="Kaufman T.C."/>
            <person name="Kellis M."/>
            <person name="Gelbart W."/>
            <person name="Iyer V.N."/>
            <person name="Pollard D.A."/>
            <person name="Sackton T.B."/>
            <person name="Larracuente A.M."/>
            <person name="Singh N.D."/>
            <person name="Abad J.P."/>
            <person name="Abt D.N."/>
            <person name="Adryan B."/>
            <person name="Aguade M."/>
            <person name="Akashi H."/>
            <person name="Anderson W.W."/>
            <person name="Aquadro C.F."/>
            <person name="Ardell D.H."/>
            <person name="Arguello R."/>
            <person name="Artieri C.G."/>
            <person name="Barbash D.A."/>
            <person name="Barker D."/>
            <person name="Barsanti P."/>
            <person name="Batterham P."/>
            <person name="Batzoglou S."/>
            <person name="Begun D."/>
            <person name="Bhutkar A."/>
            <person name="Blanco E."/>
            <person name="Bosak S.A."/>
            <person name="Bradley R.K."/>
            <person name="Brand A.D."/>
            <person name="Brent M.R."/>
            <person name="Brooks A.N."/>
            <person name="Brown R.H."/>
            <person name="Butlin R.K."/>
            <person name="Caggese C."/>
            <person name="Calvi B.R."/>
            <person name="Bernardo de Carvalho A."/>
            <person name="Caspi A."/>
            <person name="Castrezana S."/>
            <person name="Celniker S.E."/>
            <person name="Chang J.L."/>
            <person name="Chapple C."/>
            <person name="Chatterji S."/>
            <person name="Chinwalla A."/>
            <person name="Civetta A."/>
            <person name="Clifton S.W."/>
            <person name="Comeron J.M."/>
            <person name="Costello J.C."/>
            <person name="Coyne J.A."/>
            <person name="Daub J."/>
            <person name="David R.G."/>
            <person name="Delcher A.L."/>
            <person name="Delehaunty K."/>
            <person name="Do C.B."/>
            <person name="Ebling H."/>
            <person name="Edwards K."/>
            <person name="Eickbush T."/>
            <person name="Evans J.D."/>
            <person name="Filipski A."/>
            <person name="Findeiss S."/>
            <person name="Freyhult E."/>
            <person name="Fulton L."/>
            <person name="Fulton R."/>
            <person name="Garcia A.C."/>
            <person name="Gardiner A."/>
            <person name="Garfield D.A."/>
            <person name="Garvin B.E."/>
            <person name="Gibson G."/>
            <person name="Gilbert D."/>
            <person name="Gnerre S."/>
            <person name="Godfrey J."/>
            <person name="Good R."/>
            <person name="Gotea V."/>
            <person name="Gravely B."/>
            <person name="Greenberg A.J."/>
            <person name="Griffiths-Jones S."/>
            <person name="Gross S."/>
            <person name="Guigo R."/>
            <person name="Gustafson E.A."/>
            <person name="Haerty W."/>
            <person name="Hahn M.W."/>
            <person name="Halligan D.L."/>
            <person name="Halpern A.L."/>
            <person name="Halter G.M."/>
            <person name="Han M.V."/>
            <person name="Heger A."/>
            <person name="Hillier L."/>
            <person name="Hinrichs A.S."/>
            <person name="Holmes I."/>
            <person name="Hoskins R.A."/>
            <person name="Hubisz M.J."/>
            <person name="Hultmark D."/>
            <person name="Huntley M.A."/>
            <person name="Jaffe D.B."/>
            <person name="Jagadeeshan S."/>
            <person name="Jeck W.R."/>
            <person name="Johnson J."/>
            <person name="Jones C.D."/>
            <person name="Jordan W.C."/>
            <person name="Karpen G.H."/>
            <person name="Kataoka E."/>
            <person name="Keightley P.D."/>
            <person name="Kheradpour P."/>
            <person name="Kirkness E.F."/>
            <person name="Koerich L.B."/>
            <person name="Kristiansen K."/>
            <person name="Kudrna D."/>
            <person name="Kulathinal R.J."/>
            <person name="Kumar S."/>
            <person name="Kwok R."/>
            <person name="Lander E."/>
            <person name="Langley C.H."/>
            <person name="Lapoint R."/>
            <person name="Lazzaro B.P."/>
            <person name="Lee S.J."/>
            <person name="Levesque L."/>
            <person name="Li R."/>
            <person name="Lin C.F."/>
            <person name="Lin M.F."/>
            <person name="Lindblad-Toh K."/>
            <person name="Llopart A."/>
            <person name="Long M."/>
            <person name="Low L."/>
            <person name="Lozovsky E."/>
            <person name="Lu J."/>
            <person name="Luo M."/>
            <person name="Machado C.A."/>
            <person name="Makalowski W."/>
            <person name="Marzo M."/>
            <person name="Matsuda M."/>
            <person name="Matzkin L."/>
            <person name="McAllister B."/>
            <person name="McBride C.S."/>
            <person name="McKernan B."/>
            <person name="McKernan K."/>
            <person name="Mendez-Lago M."/>
            <person name="Minx P."/>
            <person name="Mollenhauer M.U."/>
            <person name="Montooth K."/>
            <person name="Mount S.M."/>
            <person name="Mu X."/>
            <person name="Myers E."/>
            <person name="Negre B."/>
            <person name="Newfeld S."/>
            <person name="Nielsen R."/>
            <person name="Noor M.A."/>
            <person name="O'Grady P."/>
            <person name="Pachter L."/>
            <person name="Papaceit M."/>
            <person name="Parisi M.J."/>
            <person name="Parisi M."/>
            <person name="Parts L."/>
            <person name="Pedersen J.S."/>
            <person name="Pesole G."/>
            <person name="Phillippy A.M."/>
            <person name="Ponting C.P."/>
            <person name="Pop M."/>
            <person name="Porcelli D."/>
            <person name="Powell J.R."/>
            <person name="Prohaska S."/>
            <person name="Pruitt K."/>
            <person name="Puig M."/>
            <person name="Quesneville H."/>
            <person name="Ram K.R."/>
            <person name="Rand D."/>
            <person name="Rasmussen M.D."/>
            <person name="Reed L.K."/>
            <person name="Reenan R."/>
            <person name="Reily A."/>
            <person name="Remington K.A."/>
            <person name="Rieger T.T."/>
            <person name="Ritchie M.G."/>
            <person name="Robin C."/>
            <person name="Rogers Y.H."/>
            <person name="Rohde C."/>
            <person name="Rozas J."/>
            <person name="Rubenfield M.J."/>
            <person name="Ruiz A."/>
            <person name="Russo S."/>
            <person name="Salzberg S.L."/>
            <person name="Sanchez-Gracia A."/>
            <person name="Saranga D.J."/>
            <person name="Sato H."/>
            <person name="Schaeffer S.W."/>
            <person name="Schatz M.C."/>
            <person name="Schlenke T."/>
            <person name="Schwartz R."/>
            <person name="Segarra C."/>
            <person name="Singh R.S."/>
            <person name="Sirot L."/>
            <person name="Sirota M."/>
            <person name="Sisneros N.B."/>
            <person name="Smith C.D."/>
            <person name="Smith T.F."/>
            <person name="Spieth J."/>
            <person name="Stage D.E."/>
            <person name="Stark A."/>
            <person name="Stephan W."/>
            <person name="Strausberg R.L."/>
            <person name="Strempel S."/>
            <person name="Sturgill D."/>
            <person name="Sutton G."/>
            <person name="Sutton G.G."/>
            <person name="Tao W."/>
            <person name="Teichmann S."/>
            <person name="Tobari Y.N."/>
            <person name="Tomimura Y."/>
            <person name="Tsolas J.M."/>
            <person name="Valente V.L."/>
            <person name="Venter E."/>
            <person name="Venter J.C."/>
            <person name="Vicario S."/>
            <person name="Vieira F.G."/>
            <person name="Vilella A.J."/>
            <person name="Villasante A."/>
            <person name="Walenz B."/>
            <person name="Wang J."/>
            <person name="Wasserman M."/>
            <person name="Watts T."/>
            <person name="Wilson D."/>
            <person name="Wilson R.K."/>
            <person name="Wing R.A."/>
            <person name="Wolfner M.F."/>
            <person name="Wong A."/>
            <person name="Wong G.K."/>
            <person name="Wu C.I."/>
            <person name="Wu G."/>
            <person name="Yamamoto D."/>
            <person name="Yang H.P."/>
            <person name="Yang S.P."/>
            <person name="Yorke J.A."/>
            <person name="Yoshida K."/>
            <person name="Zdobnov E."/>
            <person name="Zhang P."/>
            <person name="Zhang Y."/>
            <person name="Zimin A.V."/>
            <person name="Baldwin J."/>
            <person name="Abdouelleil A."/>
            <person name="Abdulkadir J."/>
            <person name="Abebe A."/>
            <person name="Abera B."/>
            <person name="Abreu J."/>
            <person name="Acer S.C."/>
            <person name="Aftuck L."/>
            <person name="Alexander A."/>
            <person name="An P."/>
            <person name="Anderson E."/>
            <person name="Anderson S."/>
            <person name="Arachi H."/>
            <person name="Azer M."/>
            <person name="Bachantsang P."/>
            <person name="Barry A."/>
            <person name="Bayul T."/>
            <person name="Berlin A."/>
            <person name="Bessette D."/>
            <person name="Bloom T."/>
            <person name="Blye J."/>
            <person name="Boguslavskiy L."/>
            <person name="Bonnet C."/>
            <person name="Boukhgalter B."/>
            <person name="Bourzgui I."/>
            <person name="Brown A."/>
            <person name="Cahill P."/>
            <person name="Channer S."/>
            <person name="Cheshatsang Y."/>
            <person name="Chuda L."/>
            <person name="Citroen M."/>
            <person name="Collymore A."/>
            <person name="Cooke P."/>
            <person name="Costello M."/>
            <person name="D'Aco K."/>
            <person name="Daza R."/>
            <person name="De Haan G."/>
            <person name="DeGray S."/>
            <person name="DeMaso C."/>
            <person name="Dhargay N."/>
            <person name="Dooley K."/>
            <person name="Dooley E."/>
            <person name="Doricent M."/>
            <person name="Dorje P."/>
            <person name="Dorjee K."/>
            <person name="Dupes A."/>
            <person name="Elong R."/>
            <person name="Falk J."/>
            <person name="Farina A."/>
            <person name="Faro S."/>
            <person name="Ferguson D."/>
            <person name="Fisher S."/>
            <person name="Foley C.D."/>
            <person name="Franke A."/>
            <person name="Friedrich D."/>
            <person name="Gadbois L."/>
            <person name="Gearin G."/>
            <person name="Gearin C.R."/>
            <person name="Giannoukos G."/>
            <person name="Goode T."/>
            <person name="Graham J."/>
            <person name="Grandbois E."/>
            <person name="Grewal S."/>
            <person name="Gyaltsen K."/>
            <person name="Hafez N."/>
            <person name="Hagos B."/>
            <person name="Hall J."/>
            <person name="Henson C."/>
            <person name="Hollinger A."/>
            <person name="Honan T."/>
            <person name="Huard M.D."/>
            <person name="Hughes L."/>
            <person name="Hurhula B."/>
            <person name="Husby M.E."/>
            <person name="Kamat A."/>
            <person name="Kanga B."/>
            <person name="Kashin S."/>
            <person name="Khazanovich D."/>
            <person name="Kisner P."/>
            <person name="Lance K."/>
            <person name="Lara M."/>
            <person name="Lee W."/>
            <person name="Lennon N."/>
            <person name="Letendre F."/>
            <person name="LeVine R."/>
            <person name="Lipovsky A."/>
            <person name="Liu X."/>
            <person name="Liu J."/>
            <person name="Liu S."/>
            <person name="Lokyitsang T."/>
            <person name="Lokyitsang Y."/>
            <person name="Lubonja R."/>
            <person name="Lui A."/>
            <person name="MacDonald P."/>
            <person name="Magnisalis V."/>
            <person name="Maru K."/>
            <person name="Matthews C."/>
            <person name="McCusker W."/>
            <person name="McDonough S."/>
            <person name="Mehta T."/>
            <person name="Meldrim J."/>
            <person name="Meneus L."/>
            <person name="Mihai O."/>
            <person name="Mihalev A."/>
            <person name="Mihova T."/>
            <person name="Mittelman R."/>
            <person name="Mlenga V."/>
            <person name="Montmayeur A."/>
            <person name="Mulrain L."/>
            <person name="Navidi A."/>
            <person name="Naylor J."/>
            <person name="Negash T."/>
            <person name="Nguyen T."/>
            <person name="Nguyen N."/>
            <person name="Nicol R."/>
            <person name="Norbu C."/>
            <person name="Norbu N."/>
            <person name="Novod N."/>
            <person name="O'Neill B."/>
            <person name="Osman S."/>
            <person name="Markiewicz E."/>
            <person name="Oyono O.L."/>
            <person name="Patti C."/>
            <person name="Phunkhang P."/>
            <person name="Pierre F."/>
            <person name="Priest M."/>
            <person name="Raghuraman S."/>
            <person name="Rege F."/>
            <person name="Reyes R."/>
            <person name="Rise C."/>
            <person name="Rogov P."/>
            <person name="Ross K."/>
            <person name="Ryan E."/>
            <person name="Settipalli S."/>
            <person name="Shea T."/>
            <person name="Sherpa N."/>
            <person name="Shi L."/>
            <person name="Shih D."/>
            <person name="Sparrow T."/>
            <person name="Spaulding J."/>
            <person name="Stalker J."/>
            <person name="Stange-Thomann N."/>
            <person name="Stavropoulos S."/>
            <person name="Stone C."/>
            <person name="Strader C."/>
            <person name="Tesfaye S."/>
            <person name="Thomson T."/>
            <person name="Thoulutsang Y."/>
            <person name="Thoulutsang D."/>
            <person name="Topham K."/>
            <person name="Topping I."/>
            <person name="Tsamla T."/>
            <person name="Vassiliev H."/>
            <person name="Vo A."/>
            <person name="Wangchuk T."/>
            <person name="Wangdi T."/>
            <person name="Weiand M."/>
            <person name="Wilkinson J."/>
            <person name="Wilson A."/>
            <person name="Yadav S."/>
            <person name="Young G."/>
            <person name="Yu Q."/>
            <person name="Zembek L."/>
            <person name="Zhong D."/>
            <person name="Zimmer A."/>
            <person name="Zwirko Z."/>
            <person name="Jaffe D.B."/>
            <person name="Alvarez P."/>
            <person name="Brockman W."/>
            <person name="Butler J."/>
            <person name="Chin C."/>
            <person name="Gnerre S."/>
            <person name="Grabherr M."/>
            <person name="Kleber M."/>
            <person name="Mauceli E."/>
            <person name="MacCallum I."/>
        </authorList>
    </citation>
    <scope>NUCLEOTIDE SEQUENCE [LARGE SCALE GENOMIC DNA]</scope>
    <source>
        <strain evidence="4">Tucson 14024-0371.13</strain>
    </source>
</reference>
<dbReference type="PANTHER" id="PTHR10963:SF60">
    <property type="entry name" value="GRAM-NEGATIVE BACTERIA-BINDING PROTEIN 1-RELATED"/>
    <property type="match status" value="1"/>
</dbReference>
<dbReference type="InterPro" id="IPR000757">
    <property type="entry name" value="Beta-glucanase-like"/>
</dbReference>
<dbReference type="Proteomes" id="UP000007801">
    <property type="component" value="Unassembled WGS sequence"/>
</dbReference>
<dbReference type="GO" id="GO:0004553">
    <property type="term" value="F:hydrolase activity, hydrolyzing O-glycosyl compounds"/>
    <property type="evidence" value="ECO:0007669"/>
    <property type="project" value="InterPro"/>
</dbReference>
<feature type="signal peptide" evidence="1">
    <location>
        <begin position="1"/>
        <end position="19"/>
    </location>
</feature>
<evidence type="ECO:0000313" key="4">
    <source>
        <dbReference type="Proteomes" id="UP000007801"/>
    </source>
</evidence>
<dbReference type="InterPro" id="IPR050546">
    <property type="entry name" value="Glycosyl_Hydrlase_16"/>
</dbReference>
<evidence type="ECO:0000256" key="1">
    <source>
        <dbReference type="SAM" id="SignalP"/>
    </source>
</evidence>
<dbReference type="InParanoid" id="A0A0P8YBX8"/>
<dbReference type="SUPFAM" id="SSF49899">
    <property type="entry name" value="Concanavalin A-like lectins/glucanases"/>
    <property type="match status" value="1"/>
</dbReference>
<evidence type="ECO:0000313" key="3">
    <source>
        <dbReference type="EMBL" id="KPU78885.1"/>
    </source>
</evidence>
<keyword evidence="1" id="KW-0732">Signal</keyword>
<evidence type="ECO:0000259" key="2">
    <source>
        <dbReference type="PROSITE" id="PS51762"/>
    </source>
</evidence>
<sequence>MGRGCVIIWLISLVYSSSAFNFTTPVVNFNGSKLFLSMPGTLESVVSIMFQAEIQRKDKCVSFNVAYATKHPWEVEIEFDKEIESDFTIKIRTIVEGADNKLTSLASVHKINGNKLTKLSDNKTFSKETLESLLSKCKPPLKIEPFQETEDSISTKIIPGQLIMEESFDGSEIKNSLWTHEVRNMYESNFEFVAFTKDPINSKIDNNMLNITVTKKTIPRDKKDTFKDCTTTDGALIYFECGTKSKKCLKSISYQDKAYCKPKILHYDMNGSASIHTREKFSFKYGRIEFRALFPKGDFIFPNIGLTPIHHAPDDGYAPKIRIYSRGNELLQTKKYLRDFSGKALFGSVLHWGKCEYKSEGCAFDKYVSKESQTEFSKHFHNYTIIWRNDKIIYKVDGETFGIITDEVLLKKFQTQCYLTLGLTVNGVANFDDEVLIKEHKKFPNDPKMVRSSMPFLQHWDQPSLVIDYIRVYSLDESGY</sequence>
<dbReference type="PANTHER" id="PTHR10963">
    <property type="entry name" value="GLYCOSYL HYDROLASE-RELATED"/>
    <property type="match status" value="1"/>
</dbReference>
<accession>A0A0P8YBX8</accession>
<dbReference type="STRING" id="7217.A0A0P8YBX8"/>
<dbReference type="Gene3D" id="2.60.120.200">
    <property type="match status" value="1"/>
</dbReference>
<dbReference type="GeneID" id="26514961"/>
<dbReference type="Pfam" id="PF00722">
    <property type="entry name" value="Glyco_hydro_16"/>
    <property type="match status" value="1"/>
</dbReference>
<organism evidence="3 4">
    <name type="scientific">Drosophila ananassae</name>
    <name type="common">Fruit fly</name>
    <dbReference type="NCBI Taxonomy" id="7217"/>
    <lineage>
        <taxon>Eukaryota</taxon>
        <taxon>Metazoa</taxon>
        <taxon>Ecdysozoa</taxon>
        <taxon>Arthropoda</taxon>
        <taxon>Hexapoda</taxon>
        <taxon>Insecta</taxon>
        <taxon>Pterygota</taxon>
        <taxon>Neoptera</taxon>
        <taxon>Endopterygota</taxon>
        <taxon>Diptera</taxon>
        <taxon>Brachycera</taxon>
        <taxon>Muscomorpha</taxon>
        <taxon>Ephydroidea</taxon>
        <taxon>Drosophilidae</taxon>
        <taxon>Drosophila</taxon>
        <taxon>Sophophora</taxon>
    </lineage>
</organism>
<dbReference type="GO" id="GO:0005975">
    <property type="term" value="P:carbohydrate metabolic process"/>
    <property type="evidence" value="ECO:0007669"/>
    <property type="project" value="InterPro"/>
</dbReference>
<proteinExistence type="predicted"/>
<dbReference type="AlphaFoldDB" id="A0A0P8YBX8"/>
<name>A0A0P8YBX8_DROAN</name>
<dbReference type="EMBL" id="CH902618">
    <property type="protein sequence ID" value="KPU78885.1"/>
    <property type="molecule type" value="Genomic_DNA"/>
</dbReference>
<dbReference type="KEGG" id="dan:26514961"/>
<gene>
    <name evidence="3" type="primary">Dana\GF27552</name>
    <name evidence="3" type="ORF">GF27552</name>
</gene>
<feature type="domain" description="GH16" evidence="2">
    <location>
        <begin position="213"/>
        <end position="478"/>
    </location>
</feature>
<dbReference type="OrthoDB" id="4781at2759"/>
<dbReference type="PROSITE" id="PS51762">
    <property type="entry name" value="GH16_2"/>
    <property type="match status" value="1"/>
</dbReference>
<keyword evidence="4" id="KW-1185">Reference proteome</keyword>
<protein>
    <recommendedName>
        <fullName evidence="2">GH16 domain-containing protein</fullName>
    </recommendedName>
</protein>